<evidence type="ECO:0000256" key="6">
    <source>
        <dbReference type="ARBA" id="ARBA00023026"/>
    </source>
</evidence>
<dbReference type="PROSITE" id="PS50110">
    <property type="entry name" value="RESPONSE_REGULATORY"/>
    <property type="match status" value="2"/>
</dbReference>
<dbReference type="PROSITE" id="PS50894">
    <property type="entry name" value="HPT"/>
    <property type="match status" value="1"/>
</dbReference>
<evidence type="ECO:0000256" key="5">
    <source>
        <dbReference type="ARBA" id="ARBA00023012"/>
    </source>
</evidence>
<dbReference type="InterPro" id="IPR008207">
    <property type="entry name" value="Sig_transdc_His_kin_Hpt_dom"/>
</dbReference>
<evidence type="ECO:0000313" key="20">
    <source>
        <dbReference type="Proteomes" id="UP000199470"/>
    </source>
</evidence>
<dbReference type="NCBIfam" id="TIGR00229">
    <property type="entry name" value="sensory_box"/>
    <property type="match status" value="1"/>
</dbReference>
<feature type="domain" description="Histidine kinase" evidence="14">
    <location>
        <begin position="776"/>
        <end position="1018"/>
    </location>
</feature>
<dbReference type="Gene3D" id="3.30.565.10">
    <property type="entry name" value="Histidine kinase-like ATPase, C-terminal domain"/>
    <property type="match status" value="1"/>
</dbReference>
<dbReference type="InterPro" id="IPR001789">
    <property type="entry name" value="Sig_transdc_resp-reg_receiver"/>
</dbReference>
<evidence type="ECO:0000256" key="7">
    <source>
        <dbReference type="ARBA" id="ARBA00058004"/>
    </source>
</evidence>
<dbReference type="Gene3D" id="1.20.120.160">
    <property type="entry name" value="HPT domain"/>
    <property type="match status" value="1"/>
</dbReference>
<dbReference type="SMART" id="SM00091">
    <property type="entry name" value="PAS"/>
    <property type="match status" value="3"/>
</dbReference>
<dbReference type="InterPro" id="IPR036097">
    <property type="entry name" value="HisK_dim/P_sf"/>
</dbReference>
<dbReference type="PRINTS" id="PR00344">
    <property type="entry name" value="BCTRLSENSOR"/>
</dbReference>
<feature type="domain" description="PAS" evidence="16">
    <location>
        <begin position="492"/>
        <end position="563"/>
    </location>
</feature>
<dbReference type="GO" id="GO:0005524">
    <property type="term" value="F:ATP binding"/>
    <property type="evidence" value="ECO:0007669"/>
    <property type="project" value="UniProtKB-KW"/>
</dbReference>
<dbReference type="PANTHER" id="PTHR45339:SF3">
    <property type="entry name" value="HISTIDINE KINASE"/>
    <property type="match status" value="1"/>
</dbReference>
<reference evidence="19 20" key="1">
    <citation type="submission" date="2016-10" db="EMBL/GenBank/DDBJ databases">
        <authorList>
            <person name="de Groot N.N."/>
        </authorList>
    </citation>
    <scope>NUCLEOTIDE SEQUENCE [LARGE SCALE GENOMIC DNA]</scope>
    <source>
        <strain evidence="19 20">ATCC 43154</strain>
    </source>
</reference>
<feature type="region of interest" description="Disordered" evidence="12">
    <location>
        <begin position="119"/>
        <end position="148"/>
    </location>
</feature>
<evidence type="ECO:0000259" key="18">
    <source>
        <dbReference type="PROSITE" id="PS50894"/>
    </source>
</evidence>
<keyword evidence="13" id="KW-0472">Membrane</keyword>
<dbReference type="InterPro" id="IPR000014">
    <property type="entry name" value="PAS"/>
</dbReference>
<feature type="modified residue" description="4-aspartylphosphate" evidence="10">
    <location>
        <position position="1220"/>
    </location>
</feature>
<dbReference type="InterPro" id="IPR011006">
    <property type="entry name" value="CheY-like_superfamily"/>
</dbReference>
<evidence type="ECO:0000259" key="17">
    <source>
        <dbReference type="PROSITE" id="PS50113"/>
    </source>
</evidence>
<dbReference type="PROSITE" id="PS50112">
    <property type="entry name" value="PAS"/>
    <property type="match status" value="2"/>
</dbReference>
<dbReference type="CDD" id="cd00082">
    <property type="entry name" value="HisKA"/>
    <property type="match status" value="1"/>
</dbReference>
<evidence type="ECO:0000256" key="4">
    <source>
        <dbReference type="ARBA" id="ARBA00022729"/>
    </source>
</evidence>
<dbReference type="Pfam" id="PF02518">
    <property type="entry name" value="HATPase_c"/>
    <property type="match status" value="1"/>
</dbReference>
<dbReference type="InterPro" id="IPR000700">
    <property type="entry name" value="PAS-assoc_C"/>
</dbReference>
<evidence type="ECO:0000259" key="14">
    <source>
        <dbReference type="PROSITE" id="PS50109"/>
    </source>
</evidence>
<evidence type="ECO:0000259" key="16">
    <source>
        <dbReference type="PROSITE" id="PS50112"/>
    </source>
</evidence>
<accession>A0A1I4P2U8</accession>
<feature type="domain" description="HPt" evidence="18">
    <location>
        <begin position="1362"/>
        <end position="1454"/>
    </location>
</feature>
<keyword evidence="6" id="KW-0843">Virulence</keyword>
<evidence type="ECO:0000256" key="11">
    <source>
        <dbReference type="SAM" id="Coils"/>
    </source>
</evidence>
<dbReference type="EMBL" id="FOTW01000015">
    <property type="protein sequence ID" value="SFM22131.1"/>
    <property type="molecule type" value="Genomic_DNA"/>
</dbReference>
<dbReference type="InterPro" id="IPR005467">
    <property type="entry name" value="His_kinase_dom"/>
</dbReference>
<organism evidence="19 20">
    <name type="scientific">Rugamonas rubra</name>
    <dbReference type="NCBI Taxonomy" id="758825"/>
    <lineage>
        <taxon>Bacteria</taxon>
        <taxon>Pseudomonadati</taxon>
        <taxon>Pseudomonadota</taxon>
        <taxon>Betaproteobacteria</taxon>
        <taxon>Burkholderiales</taxon>
        <taxon>Oxalobacteraceae</taxon>
        <taxon>Telluria group</taxon>
        <taxon>Rugamonas</taxon>
    </lineage>
</organism>
<evidence type="ECO:0000256" key="12">
    <source>
        <dbReference type="SAM" id="MobiDB-lite"/>
    </source>
</evidence>
<comment type="function">
    <text evidence="7">Member of the two-component regulatory system BvgS/BvgA. Phosphorylates BvgA via a four-step phosphorelay in response to environmental signals.</text>
</comment>
<keyword evidence="13" id="KW-0812">Transmembrane</keyword>
<evidence type="ECO:0000256" key="10">
    <source>
        <dbReference type="PROSITE-ProRule" id="PRU00169"/>
    </source>
</evidence>
<dbReference type="Pfam" id="PF01627">
    <property type="entry name" value="Hpt"/>
    <property type="match status" value="1"/>
</dbReference>
<dbReference type="SMART" id="SM00448">
    <property type="entry name" value="REC"/>
    <property type="match status" value="2"/>
</dbReference>
<dbReference type="Pfam" id="PF00512">
    <property type="entry name" value="HisKA"/>
    <property type="match status" value="1"/>
</dbReference>
<feature type="modified residue" description="4-aspartylphosphate" evidence="10">
    <location>
        <position position="1086"/>
    </location>
</feature>
<evidence type="ECO:0000256" key="13">
    <source>
        <dbReference type="SAM" id="Phobius"/>
    </source>
</evidence>
<dbReference type="SUPFAM" id="SSF47226">
    <property type="entry name" value="Histidine-containing phosphotransfer domain, HPT domain"/>
    <property type="match status" value="1"/>
</dbReference>
<dbReference type="CDD" id="cd00130">
    <property type="entry name" value="PAS"/>
    <property type="match status" value="1"/>
</dbReference>
<evidence type="ECO:0000256" key="3">
    <source>
        <dbReference type="ARBA" id="ARBA00022553"/>
    </source>
</evidence>
<dbReference type="Pfam" id="PF08448">
    <property type="entry name" value="PAS_4"/>
    <property type="match status" value="3"/>
</dbReference>
<feature type="domain" description="PAC" evidence="17">
    <location>
        <begin position="567"/>
        <end position="619"/>
    </location>
</feature>
<dbReference type="RefSeq" id="WP_093388726.1">
    <property type="nucleotide sequence ID" value="NZ_FOTW01000015.1"/>
</dbReference>
<dbReference type="InterPro" id="IPR035965">
    <property type="entry name" value="PAS-like_dom_sf"/>
</dbReference>
<name>A0A1I4P2U8_9BURK</name>
<evidence type="ECO:0000313" key="19">
    <source>
        <dbReference type="EMBL" id="SFM22131.1"/>
    </source>
</evidence>
<dbReference type="Gene3D" id="3.40.50.2300">
    <property type="match status" value="2"/>
</dbReference>
<feature type="transmembrane region" description="Helical" evidence="13">
    <location>
        <begin position="271"/>
        <end position="294"/>
    </location>
</feature>
<dbReference type="Proteomes" id="UP000199470">
    <property type="component" value="Unassembled WGS sequence"/>
</dbReference>
<evidence type="ECO:0000256" key="1">
    <source>
        <dbReference type="ARBA" id="ARBA00000085"/>
    </source>
</evidence>
<feature type="compositionally biased region" description="Low complexity" evidence="12">
    <location>
        <begin position="1456"/>
        <end position="1466"/>
    </location>
</feature>
<protein>
    <recommendedName>
        <fullName evidence="8">Virulence sensor protein BvgS</fullName>
        <ecNumber evidence="2">2.7.13.3</ecNumber>
    </recommendedName>
</protein>
<feature type="coiled-coil region" evidence="11">
    <location>
        <begin position="742"/>
        <end position="769"/>
    </location>
</feature>
<dbReference type="CDD" id="cd17546">
    <property type="entry name" value="REC_hyHK_CKI1_RcsC-like"/>
    <property type="match status" value="1"/>
</dbReference>
<keyword evidence="20" id="KW-1185">Reference proteome</keyword>
<dbReference type="SUPFAM" id="SSF55785">
    <property type="entry name" value="PYP-like sensor domain (PAS domain)"/>
    <property type="match status" value="3"/>
</dbReference>
<dbReference type="SMART" id="SM00388">
    <property type="entry name" value="HisKA"/>
    <property type="match status" value="1"/>
</dbReference>
<keyword evidence="5" id="KW-0902">Two-component regulatory system</keyword>
<feature type="domain" description="PAC" evidence="17">
    <location>
        <begin position="701"/>
        <end position="751"/>
    </location>
</feature>
<dbReference type="InterPro" id="IPR036641">
    <property type="entry name" value="HPT_dom_sf"/>
</dbReference>
<dbReference type="InterPro" id="IPR003661">
    <property type="entry name" value="HisK_dim/P_dom"/>
</dbReference>
<dbReference type="Gene3D" id="3.30.450.20">
    <property type="entry name" value="PAS domain"/>
    <property type="match status" value="3"/>
</dbReference>
<dbReference type="PANTHER" id="PTHR45339">
    <property type="entry name" value="HYBRID SIGNAL TRANSDUCTION HISTIDINE KINASE J"/>
    <property type="match status" value="1"/>
</dbReference>
<gene>
    <name evidence="19" type="ORF">SAMN02982985_03233</name>
</gene>
<feature type="domain" description="PAS" evidence="16">
    <location>
        <begin position="362"/>
        <end position="433"/>
    </location>
</feature>
<dbReference type="InterPro" id="IPR036890">
    <property type="entry name" value="HATPase_C_sf"/>
</dbReference>
<dbReference type="STRING" id="758825.SAMN02982985_03233"/>
<keyword evidence="11" id="KW-0175">Coiled coil</keyword>
<keyword evidence="13" id="KW-1133">Transmembrane helix</keyword>
<dbReference type="Pfam" id="PF00072">
    <property type="entry name" value="Response_reg"/>
    <property type="match status" value="1"/>
</dbReference>
<evidence type="ECO:0000256" key="2">
    <source>
        <dbReference type="ARBA" id="ARBA00012438"/>
    </source>
</evidence>
<dbReference type="SUPFAM" id="SSF52172">
    <property type="entry name" value="CheY-like"/>
    <property type="match status" value="2"/>
</dbReference>
<dbReference type="Gene3D" id="1.10.287.130">
    <property type="match status" value="1"/>
</dbReference>
<dbReference type="EC" id="2.7.13.3" evidence="2"/>
<dbReference type="InterPro" id="IPR013656">
    <property type="entry name" value="PAS_4"/>
</dbReference>
<proteinExistence type="predicted"/>
<feature type="domain" description="Response regulatory" evidence="15">
    <location>
        <begin position="1169"/>
        <end position="1286"/>
    </location>
</feature>
<dbReference type="PROSITE" id="PS50109">
    <property type="entry name" value="HIS_KIN"/>
    <property type="match status" value="1"/>
</dbReference>
<feature type="compositionally biased region" description="Pro residues" evidence="12">
    <location>
        <begin position="125"/>
        <end position="138"/>
    </location>
</feature>
<dbReference type="FunFam" id="3.30.565.10:FF:000010">
    <property type="entry name" value="Sensor histidine kinase RcsC"/>
    <property type="match status" value="1"/>
</dbReference>
<feature type="modified residue" description="Phosphohistidine" evidence="9">
    <location>
        <position position="1401"/>
    </location>
</feature>
<dbReference type="SUPFAM" id="SSF55874">
    <property type="entry name" value="ATPase domain of HSP90 chaperone/DNA topoisomerase II/histidine kinase"/>
    <property type="match status" value="1"/>
</dbReference>
<dbReference type="InterPro" id="IPR004358">
    <property type="entry name" value="Sig_transdc_His_kin-like_C"/>
</dbReference>
<dbReference type="CDD" id="cd16922">
    <property type="entry name" value="HATPase_EvgS-ArcB-TorS-like"/>
    <property type="match status" value="1"/>
</dbReference>
<dbReference type="GO" id="GO:0000155">
    <property type="term" value="F:phosphorelay sensor kinase activity"/>
    <property type="evidence" value="ECO:0007669"/>
    <property type="project" value="InterPro"/>
</dbReference>
<evidence type="ECO:0000259" key="15">
    <source>
        <dbReference type="PROSITE" id="PS50110"/>
    </source>
</evidence>
<sequence>MQEKRRPALPSIRSQIALLALACALPALLAFGALAQRVHQRERDELMRDTRQTARAVAGALDSELAQGRGALLALAASPSLAGGDLAALRRQADALLAELPLAYISLSKAGGEQLMLANNGAPASAPPPATPAAPAQPPGAAGRLTLRPDGLPALDLPVRLAGRAGYTLSAAFQPARLGRVLDDQPVAPALSVLLLDAAGAQLAQSGPAWLARPGVPPLRADLGEASEGLLDTRNGAGAAVFLGFHRAALGGTTVVVSVPQMRADQALLHMVRPIALVLLLPLLAGLALAWLVAGRIGRAVRALVAPAQALASGAPLALASTGCRETEAVADALRALEVDLLRHRHQLESLVQQRTAALERSSALLETVYATAPVGLSYVDPQLRVVRINDYLAAVNGRPVEQHLGRPIADMVADPQARRAVLEHYAEVLRSGRPLTGIALSGTAPGSPNQLCHWLLSYYPQFDPDGELRAISALLQDITAQKNTEAQLRQSKQLFKSVVENMPAMLFVKRADDLRFEMFNRHGEQLLGLSRDKLLGKTDAELFPPAQAAAFAAADRLVLASRQVCETEQEPVSRADGTRLLLTTRKVALRDEQGRATHVLGIAIDVTERKQAERDLRATTERLARSEHFIRTVTDNLPGMVAYWDAGLRCRFANRYFLDWHGSDAERIAGAAMPDVLGAAAFAQQRQHVDGALAGRPQGFAGELAWPSGDSSHTWTNFIPDLDPGGVVQGFFVLVADVTALKESELHLQELNEELVLARDRAEAASRAKSEFVANMSHEIRTPMNAIVGLARLLGAAAPDARQQGYLAKIELATHALLGLVNDVFDFARIEAGQLALEPAPFALDELLDGLAAQLADAAWAKGVEPVFAVAPGVPATLLGDAARLQQVLLKLLGNAIKFTAAGEVVLTVRPAQDDGAAAAGVPGRPAAVAGHGAGSGDGIAFEFVVRDSGIGVPLEQQQRIFEAFYQADGSSSRRYGGAGLGLAICRRLADLMGGAISVHSQPGRGAEFRFSCTLGRAASAVPAVPLPPALQRLAVLIVDDNASVRAALGDACAGFGWHASSAADGAAALVLLRGPRRFDLLLLDQAMPALAEAAAALGAAAAPLPPVLRMMAGWTGEAAGEPAPAGVLFKPITPGRLLAAVAALRGAAPARQARPRAPLAGRLAGLRVLLVEDNEINQEVAQCILRHAGASVETAVNGERAVALLCDQPQRCDAVLMDIQMPVMNGYEAAAAIRRMGLTQLPLIAMTANVTDEDRAAASAAGMDAHLPKPIDVEQLVATLARLALPAATAVATAATPATAAPAATTTTTTAMTSTTTAAIAEPATAALAATTTATATAAGAAPATDGIDLAAALQRMGGDGAALSALLRRFAASNGDTVGELRTLLAEARRDEAKLLLHRLRGVAGNLGAVDVARHCARAEAALTALMALASDTLATPRRADAVAEAAAFAAGNNGTPAPAATTDSKRPETATGAAPAVSLEEALGALEEALAVVRAGIDALPAQAAAPATLPDGIELDSAALKRMLAEFQTLLQNNNLHALECFHALRPALAARHCDGTALAAALDTLDFPRAQQLVDELLQRKDWA</sequence>
<evidence type="ECO:0000256" key="8">
    <source>
        <dbReference type="ARBA" id="ARBA00070152"/>
    </source>
</evidence>
<dbReference type="SMART" id="SM00387">
    <property type="entry name" value="HATPase_c"/>
    <property type="match status" value="1"/>
</dbReference>
<keyword evidence="3 10" id="KW-0597">Phosphoprotein</keyword>
<dbReference type="SUPFAM" id="SSF47384">
    <property type="entry name" value="Homodimeric domain of signal transducing histidine kinase"/>
    <property type="match status" value="1"/>
</dbReference>
<evidence type="ECO:0000256" key="9">
    <source>
        <dbReference type="PROSITE-ProRule" id="PRU00110"/>
    </source>
</evidence>
<dbReference type="InterPro" id="IPR003594">
    <property type="entry name" value="HATPase_dom"/>
</dbReference>
<dbReference type="OrthoDB" id="5519028at2"/>
<feature type="domain" description="Response regulatory" evidence="15">
    <location>
        <begin position="1036"/>
        <end position="1147"/>
    </location>
</feature>
<comment type="catalytic activity">
    <reaction evidence="1">
        <text>ATP + protein L-histidine = ADP + protein N-phospho-L-histidine.</text>
        <dbReference type="EC" id="2.7.13.3"/>
    </reaction>
</comment>
<dbReference type="GO" id="GO:0005886">
    <property type="term" value="C:plasma membrane"/>
    <property type="evidence" value="ECO:0007669"/>
    <property type="project" value="UniProtKB-SubCell"/>
</dbReference>
<keyword evidence="4" id="KW-0732">Signal</keyword>
<dbReference type="PROSITE" id="PS50113">
    <property type="entry name" value="PAC"/>
    <property type="match status" value="2"/>
</dbReference>
<feature type="region of interest" description="Disordered" evidence="12">
    <location>
        <begin position="1456"/>
        <end position="1475"/>
    </location>
</feature>